<organism evidence="5">
    <name type="scientific">hydrothermal vent metagenome</name>
    <dbReference type="NCBI Taxonomy" id="652676"/>
    <lineage>
        <taxon>unclassified sequences</taxon>
        <taxon>metagenomes</taxon>
        <taxon>ecological metagenomes</taxon>
    </lineage>
</organism>
<dbReference type="SMART" id="SM00052">
    <property type="entry name" value="EAL"/>
    <property type="match status" value="1"/>
</dbReference>
<feature type="domain" description="PAS" evidence="1">
    <location>
        <begin position="141"/>
        <end position="187"/>
    </location>
</feature>
<dbReference type="PANTHER" id="PTHR44757">
    <property type="entry name" value="DIGUANYLATE CYCLASE DGCP"/>
    <property type="match status" value="1"/>
</dbReference>
<dbReference type="NCBIfam" id="TIGR00254">
    <property type="entry name" value="GGDEF"/>
    <property type="match status" value="1"/>
</dbReference>
<dbReference type="InterPro" id="IPR000014">
    <property type="entry name" value="PAS"/>
</dbReference>
<dbReference type="InterPro" id="IPR001633">
    <property type="entry name" value="EAL_dom"/>
</dbReference>
<dbReference type="CDD" id="cd01948">
    <property type="entry name" value="EAL"/>
    <property type="match status" value="1"/>
</dbReference>
<dbReference type="Pfam" id="PF00563">
    <property type="entry name" value="EAL"/>
    <property type="match status" value="1"/>
</dbReference>
<evidence type="ECO:0000259" key="1">
    <source>
        <dbReference type="PROSITE" id="PS50112"/>
    </source>
</evidence>
<name>A0A3B1BCT3_9ZZZZ</name>
<evidence type="ECO:0000259" key="3">
    <source>
        <dbReference type="PROSITE" id="PS50883"/>
    </source>
</evidence>
<dbReference type="AlphaFoldDB" id="A0A3B1BCT3"/>
<dbReference type="InterPro" id="IPR052155">
    <property type="entry name" value="Biofilm_reg_signaling"/>
</dbReference>
<dbReference type="FunFam" id="3.20.20.450:FF:000001">
    <property type="entry name" value="Cyclic di-GMP phosphodiesterase yahA"/>
    <property type="match status" value="1"/>
</dbReference>
<dbReference type="CDD" id="cd01949">
    <property type="entry name" value="GGDEF"/>
    <property type="match status" value="1"/>
</dbReference>
<dbReference type="PIRSF" id="PIRSF005925">
    <property type="entry name" value="Dos"/>
    <property type="match status" value="1"/>
</dbReference>
<evidence type="ECO:0000259" key="4">
    <source>
        <dbReference type="PROSITE" id="PS50887"/>
    </source>
</evidence>
<proteinExistence type="predicted"/>
<dbReference type="PANTHER" id="PTHR44757:SF2">
    <property type="entry name" value="BIOFILM ARCHITECTURE MAINTENANCE PROTEIN MBAA"/>
    <property type="match status" value="1"/>
</dbReference>
<dbReference type="SMART" id="SM00267">
    <property type="entry name" value="GGDEF"/>
    <property type="match status" value="1"/>
</dbReference>
<dbReference type="SUPFAM" id="SSF55785">
    <property type="entry name" value="PYP-like sensor domain (PAS domain)"/>
    <property type="match status" value="2"/>
</dbReference>
<dbReference type="Gene3D" id="3.20.20.450">
    <property type="entry name" value="EAL domain"/>
    <property type="match status" value="1"/>
</dbReference>
<dbReference type="Gene3D" id="3.30.450.20">
    <property type="entry name" value="PAS domain"/>
    <property type="match status" value="2"/>
</dbReference>
<dbReference type="PROSITE" id="PS50883">
    <property type="entry name" value="EAL"/>
    <property type="match status" value="1"/>
</dbReference>
<dbReference type="NCBIfam" id="TIGR00229">
    <property type="entry name" value="sensory_box"/>
    <property type="match status" value="2"/>
</dbReference>
<dbReference type="InterPro" id="IPR029787">
    <property type="entry name" value="Nucleotide_cyclase"/>
</dbReference>
<dbReference type="EMBL" id="UOFY01000042">
    <property type="protein sequence ID" value="VAX09813.1"/>
    <property type="molecule type" value="Genomic_DNA"/>
</dbReference>
<dbReference type="InterPro" id="IPR035965">
    <property type="entry name" value="PAS-like_dom_sf"/>
</dbReference>
<dbReference type="PROSITE" id="PS50112">
    <property type="entry name" value="PAS"/>
    <property type="match status" value="2"/>
</dbReference>
<dbReference type="Pfam" id="PF00990">
    <property type="entry name" value="GGDEF"/>
    <property type="match status" value="1"/>
</dbReference>
<dbReference type="SMART" id="SM00086">
    <property type="entry name" value="PAC"/>
    <property type="match status" value="2"/>
</dbReference>
<dbReference type="InterPro" id="IPR043128">
    <property type="entry name" value="Rev_trsase/Diguanyl_cyclase"/>
</dbReference>
<dbReference type="InterPro" id="IPR012226">
    <property type="entry name" value="Diguanyl_cyclase/Pdiesterase"/>
</dbReference>
<dbReference type="InterPro" id="IPR000700">
    <property type="entry name" value="PAS-assoc_C"/>
</dbReference>
<dbReference type="InterPro" id="IPR013767">
    <property type="entry name" value="PAS_fold"/>
</dbReference>
<evidence type="ECO:0000313" key="5">
    <source>
        <dbReference type="EMBL" id="VAX09813.1"/>
    </source>
</evidence>
<gene>
    <name evidence="5" type="ORF">MNBD_GAMMA25-1284</name>
</gene>
<feature type="domain" description="PAC" evidence="2">
    <location>
        <begin position="92"/>
        <end position="144"/>
    </location>
</feature>
<evidence type="ECO:0000259" key="2">
    <source>
        <dbReference type="PROSITE" id="PS50113"/>
    </source>
</evidence>
<dbReference type="SMART" id="SM00091">
    <property type="entry name" value="PAS"/>
    <property type="match status" value="2"/>
</dbReference>
<dbReference type="SUPFAM" id="SSF55073">
    <property type="entry name" value="Nucleotide cyclase"/>
    <property type="match status" value="1"/>
</dbReference>
<reference evidence="5" key="1">
    <citation type="submission" date="2018-06" db="EMBL/GenBank/DDBJ databases">
        <authorList>
            <person name="Zhirakovskaya E."/>
        </authorList>
    </citation>
    <scope>NUCLEOTIDE SEQUENCE</scope>
</reference>
<dbReference type="InterPro" id="IPR035919">
    <property type="entry name" value="EAL_sf"/>
</dbReference>
<dbReference type="PROSITE" id="PS50113">
    <property type="entry name" value="PAC"/>
    <property type="match status" value="2"/>
</dbReference>
<dbReference type="FunFam" id="3.30.70.270:FF:000001">
    <property type="entry name" value="Diguanylate cyclase domain protein"/>
    <property type="match status" value="1"/>
</dbReference>
<feature type="domain" description="PAC" evidence="2">
    <location>
        <begin position="212"/>
        <end position="266"/>
    </location>
</feature>
<dbReference type="Pfam" id="PF00989">
    <property type="entry name" value="PAS"/>
    <property type="match status" value="2"/>
</dbReference>
<sequence>MKINDDCQLLKKLGIRSCDDVSQELYALLKNIRDIYCRTDAEQNIILLSNSIEQHLGYHSDELAGSKLKNLYSNPDDYQKFITQLQEKDHLEDYQIQLKHKNGCDVWFATHACFRYDHNGNKLGIEATSRNINQQKEQQSMLHHLNRITEQTADIVVITDVHGIIEYVNPAFETVTGYSPVEVLGKNPNLFSSEQQGEEFYAHMWNTLLAGKIYRNNLINKRKDGTLYHAEITITPLVDENVDITHFIATARDISEHIRDKVRLKHLIHHDSLTDLPNRSLFLDRLQQAISKAHHHHRLVAVLFLDLDRFKNINDSLGHTAGDQLLQQLGDRFRKTVREGDTIARFGGDEFVLLLDDFDSDSSLSLIAQKILNSLTTPFKVNNHEIFITASIGISISPADGNDPETLIRNADIAMYRAKELGKNNFQYYSKSMTARVFERMTLENNLRHALERDEFILHYQPQVDARSGKIFGVEALLRWQHPELGLIMPNNFISLLEETGMIEPVGIWVLETACKQSHQWHESGMNFVHMSVNLSSRQFNNSGFIRSLQSIIKETRINPEYLELELTESMLMRNTSSTISALNNLNDLGVRFAIDDFGTGYSSLNYLRRFPIDTIKIDRSFIRDITHDSDDRAICSAIIGMTQSLALNVIAEGVETRGQLDFLKAKDCHYIQGNYFSPAIPAEEMTEMLSEQN</sequence>
<dbReference type="InterPro" id="IPR001610">
    <property type="entry name" value="PAC"/>
</dbReference>
<dbReference type="InterPro" id="IPR000160">
    <property type="entry name" value="GGDEF_dom"/>
</dbReference>
<feature type="domain" description="EAL" evidence="3">
    <location>
        <begin position="440"/>
        <end position="694"/>
    </location>
</feature>
<feature type="domain" description="GGDEF" evidence="4">
    <location>
        <begin position="298"/>
        <end position="431"/>
    </location>
</feature>
<dbReference type="GO" id="GO:0006355">
    <property type="term" value="P:regulation of DNA-templated transcription"/>
    <property type="evidence" value="ECO:0007669"/>
    <property type="project" value="InterPro"/>
</dbReference>
<dbReference type="PROSITE" id="PS50887">
    <property type="entry name" value="GGDEF"/>
    <property type="match status" value="1"/>
</dbReference>
<accession>A0A3B1BCT3</accession>
<protein>
    <submittedName>
        <fullName evidence="5">Diguanylate cyclase/phosphodiesterase (GGDEF &amp; EAL domains) with PAS/PAC sensor(S)</fullName>
    </submittedName>
</protein>
<dbReference type="SUPFAM" id="SSF141868">
    <property type="entry name" value="EAL domain-like"/>
    <property type="match status" value="1"/>
</dbReference>
<dbReference type="Gene3D" id="3.30.70.270">
    <property type="match status" value="1"/>
</dbReference>
<dbReference type="CDD" id="cd00130">
    <property type="entry name" value="PAS"/>
    <property type="match status" value="2"/>
</dbReference>
<feature type="domain" description="PAS" evidence="1">
    <location>
        <begin position="21"/>
        <end position="87"/>
    </location>
</feature>